<dbReference type="STRING" id="84645.A0A498MGY2"/>
<accession>A0A498MGY2</accession>
<evidence type="ECO:0000313" key="2">
    <source>
        <dbReference type="Proteomes" id="UP000290572"/>
    </source>
</evidence>
<dbReference type="EMBL" id="QBIY01012800">
    <property type="protein sequence ID" value="RXN16247.1"/>
    <property type="molecule type" value="Genomic_DNA"/>
</dbReference>
<name>A0A498MGY2_LABRO</name>
<keyword evidence="2" id="KW-1185">Reference proteome</keyword>
<sequence>MSILGEDVQDAVLAVLPGLPEEKLLSLLNKLASIGVESKSDLQFVKEEDLPDHITPIQCCRLLNAWNVEGVSNSGRRGKEFYTSRLSETDCLSSTSEMKINRQTLNPTTTPMTRRGDAEIGEDDKIYL</sequence>
<reference evidence="1 2" key="1">
    <citation type="submission" date="2018-03" db="EMBL/GenBank/DDBJ databases">
        <title>Draft genome sequence of Rohu Carp (Labeo rohita).</title>
        <authorList>
            <person name="Das P."/>
            <person name="Kushwaha B."/>
            <person name="Joshi C.G."/>
            <person name="Kumar D."/>
            <person name="Nagpure N.S."/>
            <person name="Sahoo L."/>
            <person name="Das S.P."/>
            <person name="Bit A."/>
            <person name="Patnaik S."/>
            <person name="Meher P.K."/>
            <person name="Jayasankar P."/>
            <person name="Koringa P.G."/>
            <person name="Patel N.V."/>
            <person name="Hinsu A.T."/>
            <person name="Kumar R."/>
            <person name="Pandey M."/>
            <person name="Agarwal S."/>
            <person name="Srivastava S."/>
            <person name="Singh M."/>
            <person name="Iquebal M.A."/>
            <person name="Jaiswal S."/>
            <person name="Angadi U.B."/>
            <person name="Kumar N."/>
            <person name="Raza M."/>
            <person name="Shah T.M."/>
            <person name="Rai A."/>
            <person name="Jena J.K."/>
        </authorList>
    </citation>
    <scope>NUCLEOTIDE SEQUENCE [LARGE SCALE GENOMIC DNA]</scope>
    <source>
        <strain evidence="1">DASCIFA01</strain>
        <tissue evidence="1">Testis</tissue>
    </source>
</reference>
<protein>
    <submittedName>
        <fullName evidence="1">Uncharacterized protein</fullName>
    </submittedName>
</protein>
<dbReference type="Proteomes" id="UP000290572">
    <property type="component" value="Unassembled WGS sequence"/>
</dbReference>
<gene>
    <name evidence="1" type="ORF">ROHU_008447</name>
</gene>
<dbReference type="AlphaFoldDB" id="A0A498MGY2"/>
<comment type="caution">
    <text evidence="1">The sequence shown here is derived from an EMBL/GenBank/DDBJ whole genome shotgun (WGS) entry which is preliminary data.</text>
</comment>
<evidence type="ECO:0000313" key="1">
    <source>
        <dbReference type="EMBL" id="RXN16247.1"/>
    </source>
</evidence>
<proteinExistence type="predicted"/>
<organism evidence="1 2">
    <name type="scientific">Labeo rohita</name>
    <name type="common">Indian major carp</name>
    <name type="synonym">Cyprinus rohita</name>
    <dbReference type="NCBI Taxonomy" id="84645"/>
    <lineage>
        <taxon>Eukaryota</taxon>
        <taxon>Metazoa</taxon>
        <taxon>Chordata</taxon>
        <taxon>Craniata</taxon>
        <taxon>Vertebrata</taxon>
        <taxon>Euteleostomi</taxon>
        <taxon>Actinopterygii</taxon>
        <taxon>Neopterygii</taxon>
        <taxon>Teleostei</taxon>
        <taxon>Ostariophysi</taxon>
        <taxon>Cypriniformes</taxon>
        <taxon>Cyprinidae</taxon>
        <taxon>Labeoninae</taxon>
        <taxon>Labeonini</taxon>
        <taxon>Labeo</taxon>
    </lineage>
</organism>